<dbReference type="Pfam" id="PF21082">
    <property type="entry name" value="MS_channel_3rd"/>
    <property type="match status" value="1"/>
</dbReference>
<evidence type="ECO:0000259" key="8">
    <source>
        <dbReference type="Pfam" id="PF00924"/>
    </source>
</evidence>
<feature type="transmembrane region" description="Helical" evidence="7">
    <location>
        <begin position="171"/>
        <end position="191"/>
    </location>
</feature>
<keyword evidence="3" id="KW-1003">Cell membrane</keyword>
<feature type="transmembrane region" description="Helical" evidence="7">
    <location>
        <begin position="94"/>
        <end position="123"/>
    </location>
</feature>
<feature type="transmembrane region" description="Helical" evidence="7">
    <location>
        <begin position="15"/>
        <end position="34"/>
    </location>
</feature>
<comment type="similarity">
    <text evidence="2">Belongs to the MscS (TC 1.A.23) family.</text>
</comment>
<dbReference type="SUPFAM" id="SSF82861">
    <property type="entry name" value="Mechanosensitive channel protein MscS (YggB), transmembrane region"/>
    <property type="match status" value="1"/>
</dbReference>
<dbReference type="InterPro" id="IPR010920">
    <property type="entry name" value="LSM_dom_sf"/>
</dbReference>
<dbReference type="InterPro" id="IPR049142">
    <property type="entry name" value="MS_channel_1st"/>
</dbReference>
<dbReference type="GO" id="GO:0005886">
    <property type="term" value="C:plasma membrane"/>
    <property type="evidence" value="ECO:0007669"/>
    <property type="project" value="UniProtKB-SubCell"/>
</dbReference>
<evidence type="ECO:0000259" key="9">
    <source>
        <dbReference type="Pfam" id="PF21082"/>
    </source>
</evidence>
<protein>
    <submittedName>
        <fullName evidence="11">Mechanosensitive ion channel protein</fullName>
    </submittedName>
</protein>
<dbReference type="Gene3D" id="3.30.70.100">
    <property type="match status" value="1"/>
</dbReference>
<reference evidence="11 12" key="1">
    <citation type="submission" date="2015-06" db="EMBL/GenBank/DDBJ databases">
        <title>Genome sequencing project of Bacillus galactosidilyticus PL133.</title>
        <authorList>
            <person name="Gaiero J."/>
            <person name="Nicol R."/>
            <person name="Habash M."/>
        </authorList>
    </citation>
    <scope>NUCLEOTIDE SEQUENCE [LARGE SCALE GENOMIC DNA]</scope>
    <source>
        <strain evidence="11 12">PL133</strain>
    </source>
</reference>
<dbReference type="InterPro" id="IPR011066">
    <property type="entry name" value="MscS_channel_C_sf"/>
</dbReference>
<evidence type="ECO:0000256" key="1">
    <source>
        <dbReference type="ARBA" id="ARBA00004651"/>
    </source>
</evidence>
<feature type="domain" description="Mechanosensitive ion channel MscS" evidence="8">
    <location>
        <begin position="194"/>
        <end position="260"/>
    </location>
</feature>
<dbReference type="Gene3D" id="2.30.30.60">
    <property type="match status" value="1"/>
</dbReference>
<sequence>MFWKSWEFWQPANHIEEIIGILIAIGVFLLFLFLRKTLTKLVFTIILKLTQKVPGSLFTNITRAFEKPMHWLFIIIGLYIAVAYFPYWDKTNLLFLHLIRLLFLHLIRSSIIFIVGWGLFNLADASSALFTKINEKFHFNIDEILIPILSKTIRFIIVAITIAVIAEEFDYSVSTFVAGLGIGGLAFALAAKDALANLFGGVVIITEKPFTIGDWILTPTVEGTVEDITFRSTKIRTFADAVVTVPNSTLANEAITNWSKMNKRRASFSIRLPHDTSSEKIEATTRKVEDLLRNHPGVDQDYIVVKFDEFKENGYDILLYFFTKSTAWAEHLDVKEDVNLKILEILEEKDLSIAIPARQVFDTSRHEGPSPSRSTSSES</sequence>
<dbReference type="PANTHER" id="PTHR43634:SF2">
    <property type="entry name" value="LOW CONDUCTANCE MECHANOSENSITIVE CHANNEL YNAI"/>
    <property type="match status" value="1"/>
</dbReference>
<keyword evidence="5 7" id="KW-1133">Transmembrane helix</keyword>
<evidence type="ECO:0000256" key="7">
    <source>
        <dbReference type="SAM" id="Phobius"/>
    </source>
</evidence>
<gene>
    <name evidence="11" type="ORF">ACA29_02285</name>
</gene>
<feature type="domain" description="Mechanosensitive ion channel transmembrane helices 2/3" evidence="10">
    <location>
        <begin position="151"/>
        <end position="192"/>
    </location>
</feature>
<comment type="subcellular location">
    <subcellularLocation>
        <location evidence="1">Cell membrane</location>
        <topology evidence="1">Multi-pass membrane protein</topology>
    </subcellularLocation>
</comment>
<dbReference type="PANTHER" id="PTHR43634">
    <property type="entry name" value="OW CONDUCTANCE MECHANOSENSITIVE CHANNEL"/>
    <property type="match status" value="1"/>
</dbReference>
<dbReference type="EMBL" id="LGPB01000022">
    <property type="protein sequence ID" value="KRG16915.1"/>
    <property type="molecule type" value="Genomic_DNA"/>
</dbReference>
<evidence type="ECO:0000256" key="5">
    <source>
        <dbReference type="ARBA" id="ARBA00022989"/>
    </source>
</evidence>
<dbReference type="Pfam" id="PF21088">
    <property type="entry name" value="MS_channel_1st"/>
    <property type="match status" value="1"/>
</dbReference>
<proteinExistence type="inferred from homology"/>
<dbReference type="InterPro" id="IPR049278">
    <property type="entry name" value="MS_channel_C"/>
</dbReference>
<dbReference type="SUPFAM" id="SSF82689">
    <property type="entry name" value="Mechanosensitive channel protein MscS (YggB), C-terminal domain"/>
    <property type="match status" value="1"/>
</dbReference>
<dbReference type="InterPro" id="IPR045042">
    <property type="entry name" value="YnaI-like"/>
</dbReference>
<evidence type="ECO:0000256" key="3">
    <source>
        <dbReference type="ARBA" id="ARBA00022475"/>
    </source>
</evidence>
<organism evidence="11 12">
    <name type="scientific">Lederbergia galactosidilytica</name>
    <dbReference type="NCBI Taxonomy" id="217031"/>
    <lineage>
        <taxon>Bacteria</taxon>
        <taxon>Bacillati</taxon>
        <taxon>Bacillota</taxon>
        <taxon>Bacilli</taxon>
        <taxon>Bacillales</taxon>
        <taxon>Bacillaceae</taxon>
        <taxon>Lederbergia</taxon>
    </lineage>
</organism>
<accession>A0A0Q9YKY3</accession>
<dbReference type="InterPro" id="IPR006685">
    <property type="entry name" value="MscS_channel_2nd"/>
</dbReference>
<feature type="domain" description="Mechanosensitive ion channel MscS C-terminal" evidence="9">
    <location>
        <begin position="267"/>
        <end position="353"/>
    </location>
</feature>
<feature type="transmembrane region" description="Helical" evidence="7">
    <location>
        <begin position="144"/>
        <end position="165"/>
    </location>
</feature>
<dbReference type="PATRIC" id="fig|217031.4.peg.780"/>
<dbReference type="Pfam" id="PF00924">
    <property type="entry name" value="MS_channel_2nd"/>
    <property type="match status" value="1"/>
</dbReference>
<name>A0A0Q9YKY3_9BACI</name>
<dbReference type="Proteomes" id="UP000053881">
    <property type="component" value="Unassembled WGS sequence"/>
</dbReference>
<keyword evidence="4 7" id="KW-0812">Transmembrane</keyword>
<evidence type="ECO:0000256" key="6">
    <source>
        <dbReference type="ARBA" id="ARBA00023136"/>
    </source>
</evidence>
<feature type="transmembrane region" description="Helical" evidence="7">
    <location>
        <begin position="71"/>
        <end position="88"/>
    </location>
</feature>
<dbReference type="InterPro" id="IPR023408">
    <property type="entry name" value="MscS_beta-dom_sf"/>
</dbReference>
<dbReference type="AlphaFoldDB" id="A0A0Q9YKY3"/>
<keyword evidence="6 7" id="KW-0472">Membrane</keyword>
<dbReference type="InterPro" id="IPR011014">
    <property type="entry name" value="MscS_channel_TM-2"/>
</dbReference>
<dbReference type="GO" id="GO:0055085">
    <property type="term" value="P:transmembrane transport"/>
    <property type="evidence" value="ECO:0007669"/>
    <property type="project" value="InterPro"/>
</dbReference>
<dbReference type="SUPFAM" id="SSF50182">
    <property type="entry name" value="Sm-like ribonucleoproteins"/>
    <property type="match status" value="1"/>
</dbReference>
<evidence type="ECO:0000259" key="10">
    <source>
        <dbReference type="Pfam" id="PF21088"/>
    </source>
</evidence>
<evidence type="ECO:0000256" key="2">
    <source>
        <dbReference type="ARBA" id="ARBA00008017"/>
    </source>
</evidence>
<evidence type="ECO:0000313" key="11">
    <source>
        <dbReference type="EMBL" id="KRG16915.1"/>
    </source>
</evidence>
<evidence type="ECO:0000313" key="12">
    <source>
        <dbReference type="Proteomes" id="UP000053881"/>
    </source>
</evidence>
<comment type="caution">
    <text evidence="11">The sequence shown here is derived from an EMBL/GenBank/DDBJ whole genome shotgun (WGS) entry which is preliminary data.</text>
</comment>
<evidence type="ECO:0000256" key="4">
    <source>
        <dbReference type="ARBA" id="ARBA00022692"/>
    </source>
</evidence>
<dbReference type="Gene3D" id="1.10.287.1260">
    <property type="match status" value="1"/>
</dbReference>